<dbReference type="AlphaFoldDB" id="A0A5Q4Z1R2"/>
<evidence type="ECO:0008006" key="4">
    <source>
        <dbReference type="Google" id="ProtNLM"/>
    </source>
</evidence>
<keyword evidence="3" id="KW-1185">Reference proteome</keyword>
<name>A0A5Q4Z1R2_9BURK</name>
<evidence type="ECO:0000313" key="2">
    <source>
        <dbReference type="EMBL" id="VVD27432.1"/>
    </source>
</evidence>
<protein>
    <recommendedName>
        <fullName evidence="4">Lipoprotein</fullName>
    </recommendedName>
</protein>
<proteinExistence type="predicted"/>
<feature type="signal peptide" evidence="1">
    <location>
        <begin position="1"/>
        <end position="24"/>
    </location>
</feature>
<evidence type="ECO:0000256" key="1">
    <source>
        <dbReference type="SAM" id="SignalP"/>
    </source>
</evidence>
<accession>A0A5Q4Z1R2</accession>
<evidence type="ECO:0000313" key="3">
    <source>
        <dbReference type="Proteomes" id="UP000325811"/>
    </source>
</evidence>
<dbReference type="EMBL" id="LR699553">
    <property type="protein sequence ID" value="VVD27432.1"/>
    <property type="molecule type" value="Genomic_DNA"/>
</dbReference>
<feature type="chain" id="PRO_5024953920" description="Lipoprotein" evidence="1">
    <location>
        <begin position="25"/>
        <end position="125"/>
    </location>
</feature>
<keyword evidence="1" id="KW-0732">Signal</keyword>
<dbReference type="KEGG" id="pdio:PDMSB3_0970"/>
<dbReference type="RefSeq" id="WP_165185063.1">
    <property type="nucleotide sequence ID" value="NZ_LR699553.1"/>
</dbReference>
<gene>
    <name evidence="2" type="ORF">PDMSB3_0970</name>
</gene>
<sequence length="125" mass="13653">MLKRTVSTAFVGLSVATLSPCTVAETNQEFYSRNGTTLPRAIASYPGGVPYGVSSDPRHAQYGFRPPGITEGSSAVTSAQEARGNFERRFAADLEAYDQARRTRDNPEIRFNIAPREMPKPVTAK</sequence>
<reference evidence="2 3" key="1">
    <citation type="submission" date="2019-08" db="EMBL/GenBank/DDBJ databases">
        <authorList>
            <person name="Herpell B J."/>
        </authorList>
    </citation>
    <scope>NUCLEOTIDE SEQUENCE [LARGE SCALE GENOMIC DNA]</scope>
    <source>
        <strain evidence="3">Msb3</strain>
    </source>
</reference>
<organism evidence="2 3">
    <name type="scientific">Paraburkholderia dioscoreae</name>
    <dbReference type="NCBI Taxonomy" id="2604047"/>
    <lineage>
        <taxon>Bacteria</taxon>
        <taxon>Pseudomonadati</taxon>
        <taxon>Pseudomonadota</taxon>
        <taxon>Betaproteobacteria</taxon>
        <taxon>Burkholderiales</taxon>
        <taxon>Burkholderiaceae</taxon>
        <taxon>Paraburkholderia</taxon>
    </lineage>
</organism>
<dbReference type="Proteomes" id="UP000325811">
    <property type="component" value="Chromosome I"/>
</dbReference>